<evidence type="ECO:0000256" key="4">
    <source>
        <dbReference type="ARBA" id="ARBA00022989"/>
    </source>
</evidence>
<name>A0A7W9EE90_9SPHN</name>
<keyword evidence="5 6" id="KW-0472">Membrane</keyword>
<dbReference type="AlphaFoldDB" id="A0A7W9EE90"/>
<organism evidence="8 9">
    <name type="scientific">Sphingobium boeckii</name>
    <dbReference type="NCBI Taxonomy" id="1082345"/>
    <lineage>
        <taxon>Bacteria</taxon>
        <taxon>Pseudomonadati</taxon>
        <taxon>Pseudomonadota</taxon>
        <taxon>Alphaproteobacteria</taxon>
        <taxon>Sphingomonadales</taxon>
        <taxon>Sphingomonadaceae</taxon>
        <taxon>Sphingobium</taxon>
    </lineage>
</organism>
<accession>A0A7W9EE90</accession>
<evidence type="ECO:0000256" key="1">
    <source>
        <dbReference type="ARBA" id="ARBA00004141"/>
    </source>
</evidence>
<gene>
    <name evidence="8" type="ORF">FHS49_000746</name>
</gene>
<proteinExistence type="predicted"/>
<evidence type="ECO:0000256" key="6">
    <source>
        <dbReference type="SAM" id="Phobius"/>
    </source>
</evidence>
<dbReference type="InterPro" id="IPR014738">
    <property type="entry name" value="Citrate_transporter"/>
</dbReference>
<keyword evidence="4 6" id="KW-1133">Transmembrane helix</keyword>
<feature type="transmembrane region" description="Helical" evidence="6">
    <location>
        <begin position="287"/>
        <end position="310"/>
    </location>
</feature>
<protein>
    <submittedName>
        <fullName evidence="8">CitMHS family citrate-Mg2+:H+ or citrate-Ca2+:H+ symporter</fullName>
    </submittedName>
</protein>
<feature type="transmembrane region" description="Helical" evidence="6">
    <location>
        <begin position="230"/>
        <end position="250"/>
    </location>
</feature>
<evidence type="ECO:0000256" key="5">
    <source>
        <dbReference type="ARBA" id="ARBA00023136"/>
    </source>
</evidence>
<feature type="transmembrane region" description="Helical" evidence="6">
    <location>
        <begin position="316"/>
        <end position="336"/>
    </location>
</feature>
<feature type="domain" description="Citrate transporter-like" evidence="7">
    <location>
        <begin position="18"/>
        <end position="382"/>
    </location>
</feature>
<evidence type="ECO:0000313" key="9">
    <source>
        <dbReference type="Proteomes" id="UP000549617"/>
    </source>
</evidence>
<feature type="transmembrane region" description="Helical" evidence="6">
    <location>
        <begin position="56"/>
        <end position="75"/>
    </location>
</feature>
<sequence>MNLALAGFLTIGSFLALILILRMPVLVALILVPMVSAVLCGFGDGLTTMSIEGLKIVAPIAVMMTFAILYFGLMIDAGLFEPLVRTLTAFVHHDPVRLCIITALLPLLVSLDGDGATTFLISVTALLPVHRRLGLNPLVLPTIVGLSAGVMNLLPWGGPTARAMAVLKTDVSHLFVPVLPAMLAGICWIFCAAFLMGVQERRRLRAAGLIASTPGGPGPDLPAPAAKSPIFWFNLALTLTLLLLLFQGLYADLVSVPPIPAPLLFILAFAIALPVNRRSAEAQSAQLSAYAASVVTVISMIFAAGIFTGILNGTGMIAAMASVLAGGVPASVAPWLSQIVAITSMPMSLVFTPDAYYFGMLPVFAETAKVVGSDPLTIGRAALMGQMTTGFPLSPLTASTYILIGLSGVSLREHQLHMFRWAFGTTLVMTIVATLTGAI</sequence>
<dbReference type="GO" id="GO:0015137">
    <property type="term" value="F:citrate transmembrane transporter activity"/>
    <property type="evidence" value="ECO:0007669"/>
    <property type="project" value="InterPro"/>
</dbReference>
<feature type="transmembrane region" description="Helical" evidence="6">
    <location>
        <begin position="418"/>
        <end position="438"/>
    </location>
</feature>
<feature type="transmembrane region" description="Helical" evidence="6">
    <location>
        <begin position="133"/>
        <end position="154"/>
    </location>
</feature>
<dbReference type="GO" id="GO:0016020">
    <property type="term" value="C:membrane"/>
    <property type="evidence" value="ECO:0007669"/>
    <property type="project" value="UniProtKB-SubCell"/>
</dbReference>
<keyword evidence="9" id="KW-1185">Reference proteome</keyword>
<keyword evidence="3 6" id="KW-0812">Transmembrane</keyword>
<reference evidence="8 9" key="1">
    <citation type="submission" date="2020-08" db="EMBL/GenBank/DDBJ databases">
        <title>Genomic Encyclopedia of Type Strains, Phase IV (KMG-IV): sequencing the most valuable type-strain genomes for metagenomic binning, comparative biology and taxonomic classification.</title>
        <authorList>
            <person name="Goeker M."/>
        </authorList>
    </citation>
    <scope>NUCLEOTIDE SEQUENCE [LARGE SCALE GENOMIC DNA]</scope>
    <source>
        <strain evidence="8 9">DSM 25079</strain>
    </source>
</reference>
<feature type="transmembrane region" description="Helical" evidence="6">
    <location>
        <begin position="393"/>
        <end position="411"/>
    </location>
</feature>
<comment type="subcellular location">
    <subcellularLocation>
        <location evidence="1">Membrane</location>
        <topology evidence="1">Multi-pass membrane protein</topology>
    </subcellularLocation>
</comment>
<dbReference type="InterPro" id="IPR004680">
    <property type="entry name" value="Cit_transptr-like_dom"/>
</dbReference>
<evidence type="ECO:0000256" key="3">
    <source>
        <dbReference type="ARBA" id="ARBA00022692"/>
    </source>
</evidence>
<feature type="transmembrane region" description="Helical" evidence="6">
    <location>
        <begin position="174"/>
        <end position="195"/>
    </location>
</feature>
<evidence type="ECO:0000256" key="2">
    <source>
        <dbReference type="ARBA" id="ARBA00022448"/>
    </source>
</evidence>
<dbReference type="EMBL" id="JACIJC010000001">
    <property type="protein sequence ID" value="MBB5684755.1"/>
    <property type="molecule type" value="Genomic_DNA"/>
</dbReference>
<dbReference type="RefSeq" id="WP_184015333.1">
    <property type="nucleotide sequence ID" value="NZ_JACIJC010000001.1"/>
</dbReference>
<dbReference type="Proteomes" id="UP000549617">
    <property type="component" value="Unassembled WGS sequence"/>
</dbReference>
<comment type="caution">
    <text evidence="8">The sequence shown here is derived from an EMBL/GenBank/DDBJ whole genome shotgun (WGS) entry which is preliminary data.</text>
</comment>
<evidence type="ECO:0000259" key="7">
    <source>
        <dbReference type="Pfam" id="PF03600"/>
    </source>
</evidence>
<feature type="transmembrane region" description="Helical" evidence="6">
    <location>
        <begin position="26"/>
        <end position="44"/>
    </location>
</feature>
<dbReference type="NCBIfam" id="TIGR00784">
    <property type="entry name" value="citMHS"/>
    <property type="match status" value="1"/>
</dbReference>
<keyword evidence="2" id="KW-0813">Transport</keyword>
<dbReference type="Pfam" id="PF03600">
    <property type="entry name" value="CitMHS"/>
    <property type="match status" value="1"/>
</dbReference>
<feature type="transmembrane region" description="Helical" evidence="6">
    <location>
        <begin position="256"/>
        <end position="275"/>
    </location>
</feature>
<evidence type="ECO:0000313" key="8">
    <source>
        <dbReference type="EMBL" id="MBB5684755.1"/>
    </source>
</evidence>